<evidence type="ECO:0000313" key="3">
    <source>
        <dbReference type="Proteomes" id="UP000887540"/>
    </source>
</evidence>
<sequence>MSSKSASSSKTQDKHLRVHSYNKDYVITFEFSFFWSSDVLPRRERGNTCKYELGKSFRTRQGFEPGPFGYRPSALPLCYRDLQLMSVNCTKMKSLKNLREAIIRANNRGKGQREIADFLGISPDTVNKAIKRFEETGSYEDRPGRGPKKTARSQENVQRALEMLQQDRSTKTNSTRKLAKKLGVGEDSARRILRMDLKRKPYKIVWSILEEKACPKPHPNVESLKRALLKAWDEIDVETLAKIVDNFPKRLEKCVAANGGHFE</sequence>
<evidence type="ECO:0000313" key="4">
    <source>
        <dbReference type="WBParaSite" id="ACRNAN_scaffold11455.g14097.t1"/>
    </source>
</evidence>
<dbReference type="InterPro" id="IPR009057">
    <property type="entry name" value="Homeodomain-like_sf"/>
</dbReference>
<dbReference type="Proteomes" id="UP000887540">
    <property type="component" value="Unplaced"/>
</dbReference>
<comment type="subcellular location">
    <subcellularLocation>
        <location evidence="1">Nucleus</location>
    </subcellularLocation>
</comment>
<dbReference type="GO" id="GO:0003676">
    <property type="term" value="F:nucleic acid binding"/>
    <property type="evidence" value="ECO:0007669"/>
    <property type="project" value="InterPro"/>
</dbReference>
<evidence type="ECO:0000256" key="1">
    <source>
        <dbReference type="ARBA" id="ARBA00004123"/>
    </source>
</evidence>
<feature type="compositionally biased region" description="Basic and acidic residues" evidence="2">
    <location>
        <begin position="133"/>
        <end position="144"/>
    </location>
</feature>
<dbReference type="SUPFAM" id="SSF46689">
    <property type="entry name" value="Homeodomain-like"/>
    <property type="match status" value="1"/>
</dbReference>
<dbReference type="Gene3D" id="3.30.420.10">
    <property type="entry name" value="Ribonuclease H-like superfamily/Ribonuclease H"/>
    <property type="match status" value="1"/>
</dbReference>
<proteinExistence type="predicted"/>
<feature type="region of interest" description="Disordered" evidence="2">
    <location>
        <begin position="133"/>
        <end position="154"/>
    </location>
</feature>
<dbReference type="InterPro" id="IPR036397">
    <property type="entry name" value="RNaseH_sf"/>
</dbReference>
<name>A0A914CK20_9BILA</name>
<dbReference type="PANTHER" id="PTHR46068">
    <property type="entry name" value="PROTEIN CBG27172"/>
    <property type="match status" value="1"/>
</dbReference>
<dbReference type="WBParaSite" id="ACRNAN_scaffold11455.g14097.t1">
    <property type="protein sequence ID" value="ACRNAN_scaffold11455.g14097.t1"/>
    <property type="gene ID" value="ACRNAN_scaffold11455.g14097"/>
</dbReference>
<dbReference type="PANTHER" id="PTHR46068:SF1">
    <property type="entry name" value="TRANSPOSASE IS30-LIKE HTH DOMAIN-CONTAINING PROTEIN"/>
    <property type="match status" value="1"/>
</dbReference>
<protein>
    <submittedName>
        <fullName evidence="4">Paired domain-containing protein</fullName>
    </submittedName>
</protein>
<reference evidence="4" key="1">
    <citation type="submission" date="2022-11" db="UniProtKB">
        <authorList>
            <consortium name="WormBaseParasite"/>
        </authorList>
    </citation>
    <scope>IDENTIFICATION</scope>
</reference>
<dbReference type="Pfam" id="PF13551">
    <property type="entry name" value="HTH_29"/>
    <property type="match status" value="1"/>
</dbReference>
<dbReference type="GO" id="GO:0005634">
    <property type="term" value="C:nucleus"/>
    <property type="evidence" value="ECO:0007669"/>
    <property type="project" value="UniProtKB-SubCell"/>
</dbReference>
<dbReference type="AlphaFoldDB" id="A0A914CK20"/>
<dbReference type="InterPro" id="IPR036388">
    <property type="entry name" value="WH-like_DNA-bd_sf"/>
</dbReference>
<keyword evidence="3" id="KW-1185">Reference proteome</keyword>
<dbReference type="Gene3D" id="1.10.10.10">
    <property type="entry name" value="Winged helix-like DNA-binding domain superfamily/Winged helix DNA-binding domain"/>
    <property type="match status" value="1"/>
</dbReference>
<evidence type="ECO:0000256" key="2">
    <source>
        <dbReference type="SAM" id="MobiDB-lite"/>
    </source>
</evidence>
<organism evidence="3 4">
    <name type="scientific">Acrobeloides nanus</name>
    <dbReference type="NCBI Taxonomy" id="290746"/>
    <lineage>
        <taxon>Eukaryota</taxon>
        <taxon>Metazoa</taxon>
        <taxon>Ecdysozoa</taxon>
        <taxon>Nematoda</taxon>
        <taxon>Chromadorea</taxon>
        <taxon>Rhabditida</taxon>
        <taxon>Tylenchina</taxon>
        <taxon>Cephalobomorpha</taxon>
        <taxon>Cephaloboidea</taxon>
        <taxon>Cephalobidae</taxon>
        <taxon>Acrobeloides</taxon>
    </lineage>
</organism>
<accession>A0A914CK20</accession>